<comment type="caution">
    <text evidence="2">The sequence shown here is derived from an EMBL/GenBank/DDBJ whole genome shotgun (WGS) entry which is preliminary data.</text>
</comment>
<protein>
    <submittedName>
        <fullName evidence="2">Uncharacterized protein</fullName>
    </submittedName>
</protein>
<evidence type="ECO:0000313" key="3">
    <source>
        <dbReference type="Proteomes" id="UP000593567"/>
    </source>
</evidence>
<evidence type="ECO:0000256" key="1">
    <source>
        <dbReference type="SAM" id="Phobius"/>
    </source>
</evidence>
<keyword evidence="1" id="KW-0472">Membrane</keyword>
<dbReference type="EMBL" id="VXIV02001635">
    <property type="protein sequence ID" value="KAF6031186.1"/>
    <property type="molecule type" value="Genomic_DNA"/>
</dbReference>
<keyword evidence="1" id="KW-1133">Transmembrane helix</keyword>
<keyword evidence="3" id="KW-1185">Reference proteome</keyword>
<accession>A0A7J7K0S7</accession>
<dbReference type="Proteomes" id="UP000593567">
    <property type="component" value="Unassembled WGS sequence"/>
</dbReference>
<organism evidence="2 3">
    <name type="scientific">Bugula neritina</name>
    <name type="common">Brown bryozoan</name>
    <name type="synonym">Sertularia neritina</name>
    <dbReference type="NCBI Taxonomy" id="10212"/>
    <lineage>
        <taxon>Eukaryota</taxon>
        <taxon>Metazoa</taxon>
        <taxon>Spiralia</taxon>
        <taxon>Lophotrochozoa</taxon>
        <taxon>Bryozoa</taxon>
        <taxon>Gymnolaemata</taxon>
        <taxon>Cheilostomatida</taxon>
        <taxon>Flustrina</taxon>
        <taxon>Buguloidea</taxon>
        <taxon>Bugulidae</taxon>
        <taxon>Bugula</taxon>
    </lineage>
</organism>
<gene>
    <name evidence="2" type="ORF">EB796_010544</name>
</gene>
<dbReference type="AlphaFoldDB" id="A0A7J7K0S7"/>
<feature type="transmembrane region" description="Helical" evidence="1">
    <location>
        <begin position="28"/>
        <end position="53"/>
    </location>
</feature>
<proteinExistence type="predicted"/>
<keyword evidence="1" id="KW-0812">Transmembrane</keyword>
<sequence>MTASLPTSAANSSVTVPIYSPYSDIHTFYIWVGIGITFALSIINLTILIVTIACRRNYCNSNIVSTSTTAERNYSTLSFVRRGSMRHSKSLEIPTGETLVVPNIHVTKDNPSFTPE</sequence>
<name>A0A7J7K0S7_BUGNE</name>
<evidence type="ECO:0000313" key="2">
    <source>
        <dbReference type="EMBL" id="KAF6031186.1"/>
    </source>
</evidence>
<reference evidence="2" key="1">
    <citation type="submission" date="2020-06" db="EMBL/GenBank/DDBJ databases">
        <title>Draft genome of Bugula neritina, a colonial animal packing powerful symbionts and potential medicines.</title>
        <authorList>
            <person name="Rayko M."/>
        </authorList>
    </citation>
    <scope>NUCLEOTIDE SEQUENCE [LARGE SCALE GENOMIC DNA]</scope>
    <source>
        <strain evidence="2">Kwan_BN1</strain>
    </source>
</reference>